<keyword evidence="3" id="KW-0732">Signal</keyword>
<dbReference type="AlphaFoldDB" id="A0A8J5IUP8"/>
<keyword evidence="2" id="KW-0812">Transmembrane</keyword>
<evidence type="ECO:0000256" key="3">
    <source>
        <dbReference type="SAM" id="SignalP"/>
    </source>
</evidence>
<feature type="compositionally biased region" description="Basic and acidic residues" evidence="1">
    <location>
        <begin position="51"/>
        <end position="65"/>
    </location>
</feature>
<reference evidence="4" key="1">
    <citation type="submission" date="2021-01" db="EMBL/GenBank/DDBJ databases">
        <title>Phytophthora aleatoria, a newly-described species from Pinus radiata is distinct from Phytophthora cactorum isolates based on comparative genomics.</title>
        <authorList>
            <person name="Mcdougal R."/>
            <person name="Panda P."/>
            <person name="Williams N."/>
            <person name="Studholme D.J."/>
        </authorList>
    </citation>
    <scope>NUCLEOTIDE SEQUENCE</scope>
    <source>
        <strain evidence="4">NZFS 4037</strain>
    </source>
</reference>
<feature type="chain" id="PRO_5035293210" description="RxLR effector protein" evidence="3">
    <location>
        <begin position="23"/>
        <end position="166"/>
    </location>
</feature>
<proteinExistence type="predicted"/>
<sequence length="166" mass="18264">MSLHFFVVVASTLMVYCAVVESAIQVGPLETNSNRMVNPNTLNLRTNAPTKTKDALDSGTKHPDLNEGDDDLTVEERGLSKLRDLFKKSPKLANAKTPADVVQIVKKNPNLINDLEKKIPKFRNIKAEPKKLTKGFAMGFLDFLGGLAFLLVFFLVGIGGGYLIFK</sequence>
<dbReference type="EMBL" id="JAENGY010001912">
    <property type="protein sequence ID" value="KAG6946281.1"/>
    <property type="molecule type" value="Genomic_DNA"/>
</dbReference>
<feature type="transmembrane region" description="Helical" evidence="2">
    <location>
        <begin position="143"/>
        <end position="165"/>
    </location>
</feature>
<comment type="caution">
    <text evidence="4">The sequence shown here is derived from an EMBL/GenBank/DDBJ whole genome shotgun (WGS) entry which is preliminary data.</text>
</comment>
<feature type="region of interest" description="Disordered" evidence="1">
    <location>
        <begin position="44"/>
        <end position="70"/>
    </location>
</feature>
<protein>
    <recommendedName>
        <fullName evidence="6">RxLR effector protein</fullName>
    </recommendedName>
</protein>
<keyword evidence="5" id="KW-1185">Reference proteome</keyword>
<organism evidence="4 5">
    <name type="scientific">Phytophthora aleatoria</name>
    <dbReference type="NCBI Taxonomy" id="2496075"/>
    <lineage>
        <taxon>Eukaryota</taxon>
        <taxon>Sar</taxon>
        <taxon>Stramenopiles</taxon>
        <taxon>Oomycota</taxon>
        <taxon>Peronosporomycetes</taxon>
        <taxon>Peronosporales</taxon>
        <taxon>Peronosporaceae</taxon>
        <taxon>Phytophthora</taxon>
    </lineage>
</organism>
<evidence type="ECO:0000313" key="5">
    <source>
        <dbReference type="Proteomes" id="UP000709295"/>
    </source>
</evidence>
<evidence type="ECO:0000256" key="1">
    <source>
        <dbReference type="SAM" id="MobiDB-lite"/>
    </source>
</evidence>
<keyword evidence="2" id="KW-1133">Transmembrane helix</keyword>
<feature type="signal peptide" evidence="3">
    <location>
        <begin position="1"/>
        <end position="22"/>
    </location>
</feature>
<name>A0A8J5IUP8_9STRA</name>
<evidence type="ECO:0008006" key="6">
    <source>
        <dbReference type="Google" id="ProtNLM"/>
    </source>
</evidence>
<evidence type="ECO:0000256" key="2">
    <source>
        <dbReference type="SAM" id="Phobius"/>
    </source>
</evidence>
<gene>
    <name evidence="4" type="ORF">JG688_00016138</name>
</gene>
<accession>A0A8J5IUP8</accession>
<keyword evidence="2" id="KW-0472">Membrane</keyword>
<dbReference type="Proteomes" id="UP000709295">
    <property type="component" value="Unassembled WGS sequence"/>
</dbReference>
<evidence type="ECO:0000313" key="4">
    <source>
        <dbReference type="EMBL" id="KAG6946281.1"/>
    </source>
</evidence>